<comment type="caution">
    <text evidence="2">The sequence shown here is derived from an EMBL/GenBank/DDBJ whole genome shotgun (WGS) entry which is preliminary data.</text>
</comment>
<gene>
    <name evidence="2" type="ORF">Phou_052280</name>
</gene>
<dbReference type="EMBL" id="BLPF01000002">
    <property type="protein sequence ID" value="GFJ81048.1"/>
    <property type="molecule type" value="Genomic_DNA"/>
</dbReference>
<evidence type="ECO:0000256" key="1">
    <source>
        <dbReference type="SAM" id="Phobius"/>
    </source>
</evidence>
<sequence length="148" mass="15198">MDQLRRRFVQLNIAVIVFHVVTTVICVAARWPAQFGGAGDPDNVAGEMWLRGTAIGAPVVLTVALALATLAAARPGRIGTAGTIAIVILSLMIIVGGSGEAFGAPSPDVPTAVLIFSGVVNVVLSLVTLYLAYQLLRASRAVTAPHGG</sequence>
<reference evidence="2 3" key="2">
    <citation type="submission" date="2020-03" db="EMBL/GenBank/DDBJ databases">
        <authorList>
            <person name="Ichikawa N."/>
            <person name="Kimura A."/>
            <person name="Kitahashi Y."/>
            <person name="Uohara A."/>
        </authorList>
    </citation>
    <scope>NUCLEOTIDE SEQUENCE [LARGE SCALE GENOMIC DNA]</scope>
    <source>
        <strain evidence="2 3">NBRC 108639</strain>
    </source>
</reference>
<name>A0A6V8KFB4_9ACTN</name>
<proteinExistence type="predicted"/>
<feature type="transmembrane region" description="Helical" evidence="1">
    <location>
        <begin position="53"/>
        <end position="73"/>
    </location>
</feature>
<evidence type="ECO:0000313" key="3">
    <source>
        <dbReference type="Proteomes" id="UP000482800"/>
    </source>
</evidence>
<feature type="transmembrane region" description="Helical" evidence="1">
    <location>
        <begin position="12"/>
        <end position="33"/>
    </location>
</feature>
<dbReference type="AlphaFoldDB" id="A0A6V8KFB4"/>
<accession>A0A6V8KFB4</accession>
<keyword evidence="1" id="KW-0472">Membrane</keyword>
<evidence type="ECO:0008006" key="4">
    <source>
        <dbReference type="Google" id="ProtNLM"/>
    </source>
</evidence>
<dbReference type="Proteomes" id="UP000482800">
    <property type="component" value="Unassembled WGS sequence"/>
</dbReference>
<keyword evidence="3" id="KW-1185">Reference proteome</keyword>
<keyword evidence="1" id="KW-0812">Transmembrane</keyword>
<keyword evidence="1" id="KW-1133">Transmembrane helix</keyword>
<reference evidence="2 3" key="1">
    <citation type="submission" date="2020-03" db="EMBL/GenBank/DDBJ databases">
        <title>Whole genome shotgun sequence of Phytohabitans houttuyneae NBRC 108639.</title>
        <authorList>
            <person name="Komaki H."/>
            <person name="Tamura T."/>
        </authorList>
    </citation>
    <scope>NUCLEOTIDE SEQUENCE [LARGE SCALE GENOMIC DNA]</scope>
    <source>
        <strain evidence="2 3">NBRC 108639</strain>
    </source>
</reference>
<protein>
    <recommendedName>
        <fullName evidence="4">Integral membrane protein</fullName>
    </recommendedName>
</protein>
<feature type="transmembrane region" description="Helical" evidence="1">
    <location>
        <begin position="80"/>
        <end position="99"/>
    </location>
</feature>
<evidence type="ECO:0000313" key="2">
    <source>
        <dbReference type="EMBL" id="GFJ81048.1"/>
    </source>
</evidence>
<feature type="transmembrane region" description="Helical" evidence="1">
    <location>
        <begin position="111"/>
        <end position="133"/>
    </location>
</feature>
<dbReference type="RefSeq" id="WP_173059664.1">
    <property type="nucleotide sequence ID" value="NZ_BAABGO010000028.1"/>
</dbReference>
<organism evidence="2 3">
    <name type="scientific">Phytohabitans houttuyneae</name>
    <dbReference type="NCBI Taxonomy" id="1076126"/>
    <lineage>
        <taxon>Bacteria</taxon>
        <taxon>Bacillati</taxon>
        <taxon>Actinomycetota</taxon>
        <taxon>Actinomycetes</taxon>
        <taxon>Micromonosporales</taxon>
        <taxon>Micromonosporaceae</taxon>
    </lineage>
</organism>